<dbReference type="AlphaFoldDB" id="A0A0F8XHV4"/>
<reference evidence="1" key="1">
    <citation type="journal article" date="2015" name="Nature">
        <title>Complex archaea that bridge the gap between prokaryotes and eukaryotes.</title>
        <authorList>
            <person name="Spang A."/>
            <person name="Saw J.H."/>
            <person name="Jorgensen S.L."/>
            <person name="Zaremba-Niedzwiedzka K."/>
            <person name="Martijn J."/>
            <person name="Lind A.E."/>
            <person name="van Eijk R."/>
            <person name="Schleper C."/>
            <person name="Guy L."/>
            <person name="Ettema T.J."/>
        </authorList>
    </citation>
    <scope>NUCLEOTIDE SEQUENCE</scope>
</reference>
<dbReference type="EMBL" id="LAZR01059106">
    <property type="protein sequence ID" value="KKK68493.1"/>
    <property type="molecule type" value="Genomic_DNA"/>
</dbReference>
<gene>
    <name evidence="1" type="ORF">LCGC14_2943480</name>
</gene>
<feature type="non-terminal residue" evidence="1">
    <location>
        <position position="81"/>
    </location>
</feature>
<proteinExistence type="predicted"/>
<accession>A0A0F8XHV4</accession>
<organism evidence="1">
    <name type="scientific">marine sediment metagenome</name>
    <dbReference type="NCBI Taxonomy" id="412755"/>
    <lineage>
        <taxon>unclassified sequences</taxon>
        <taxon>metagenomes</taxon>
        <taxon>ecological metagenomes</taxon>
    </lineage>
</organism>
<protein>
    <submittedName>
        <fullName evidence="1">Uncharacterized protein</fullName>
    </submittedName>
</protein>
<name>A0A0F8XHV4_9ZZZZ</name>
<evidence type="ECO:0000313" key="1">
    <source>
        <dbReference type="EMBL" id="KKK68493.1"/>
    </source>
</evidence>
<sequence length="81" mass="9424">MAKQKVQNWKIPQAKLNAFIDKKVKTEAALRKSKAEWEARSQQLVEALQRAVEDLKFECDVPDEFHVELRGSRFVEVLTPK</sequence>
<comment type="caution">
    <text evidence="1">The sequence shown here is derived from an EMBL/GenBank/DDBJ whole genome shotgun (WGS) entry which is preliminary data.</text>
</comment>